<accession>A0A8S9RBT3</accession>
<dbReference type="Gene3D" id="1.25.40.10">
    <property type="entry name" value="Tetratricopeptide repeat domain"/>
    <property type="match status" value="1"/>
</dbReference>
<dbReference type="PANTHER" id="PTHR47447:SF23">
    <property type="entry name" value="PENTACOTRIPEPTIDE-REPEAT REGION OF PRORP DOMAIN-CONTAINING PROTEIN"/>
    <property type="match status" value="1"/>
</dbReference>
<dbReference type="PROSITE" id="PS51375">
    <property type="entry name" value="PPR"/>
    <property type="match status" value="2"/>
</dbReference>
<feature type="repeat" description="PPR" evidence="3">
    <location>
        <begin position="1"/>
        <end position="28"/>
    </location>
</feature>
<dbReference type="InterPro" id="IPR011990">
    <property type="entry name" value="TPR-like_helical_dom_sf"/>
</dbReference>
<reference evidence="4" key="1">
    <citation type="submission" date="2019-12" db="EMBL/GenBank/DDBJ databases">
        <title>Genome sequencing and annotation of Brassica cretica.</title>
        <authorList>
            <person name="Studholme D.J."/>
            <person name="Sarris P."/>
        </authorList>
    </citation>
    <scope>NUCLEOTIDE SEQUENCE</scope>
    <source>
        <strain evidence="4">PFS-109/04</strain>
        <tissue evidence="4">Leaf</tissue>
    </source>
</reference>
<proteinExistence type="inferred from homology"/>
<feature type="repeat" description="PPR" evidence="3">
    <location>
        <begin position="29"/>
        <end position="63"/>
    </location>
</feature>
<dbReference type="EMBL" id="QGKX02000095">
    <property type="protein sequence ID" value="KAF3570273.1"/>
    <property type="molecule type" value="Genomic_DNA"/>
</dbReference>
<evidence type="ECO:0000256" key="2">
    <source>
        <dbReference type="ARBA" id="ARBA00022737"/>
    </source>
</evidence>
<gene>
    <name evidence="4" type="ORF">F2Q69_00062132</name>
</gene>
<comment type="caution">
    <text evidence="4">The sequence shown here is derived from an EMBL/GenBank/DDBJ whole genome shotgun (WGS) entry which is preliminary data.</text>
</comment>
<keyword evidence="2" id="KW-0677">Repeat</keyword>
<dbReference type="Pfam" id="PF01535">
    <property type="entry name" value="PPR"/>
    <property type="match status" value="1"/>
</dbReference>
<sequence length="202" mass="22561">MLSAYVNASDMEGAEKFFKRIKVDGFEPNIVTYGTMIKGYAKANDLDKAMEVYEKMRLSGIKANQTILTTIMDASGRCKDFGSALSWYKEMESCGIPADQKAKNVLLSLASSQDELEEAKEVTGLIDEKTTSLAGVDGTDDDDDEDNYITIYEMKLLLNPKKRKVILYSFGSYHSHLHKFLTNELHCPPATYIHSTGKNFGL</sequence>
<dbReference type="Pfam" id="PF12854">
    <property type="entry name" value="PPR_1"/>
    <property type="match status" value="1"/>
</dbReference>
<dbReference type="Proteomes" id="UP000712600">
    <property type="component" value="Unassembled WGS sequence"/>
</dbReference>
<protein>
    <recommendedName>
        <fullName evidence="6">Pentacotripeptide-repeat region of PRORP domain-containing protein</fullName>
    </recommendedName>
</protein>
<dbReference type="InterPro" id="IPR002885">
    <property type="entry name" value="PPR_rpt"/>
</dbReference>
<dbReference type="PANTHER" id="PTHR47447">
    <property type="entry name" value="OS03G0856100 PROTEIN"/>
    <property type="match status" value="1"/>
</dbReference>
<evidence type="ECO:0000256" key="1">
    <source>
        <dbReference type="ARBA" id="ARBA00007626"/>
    </source>
</evidence>
<dbReference type="NCBIfam" id="TIGR00756">
    <property type="entry name" value="PPR"/>
    <property type="match status" value="3"/>
</dbReference>
<dbReference type="InterPro" id="IPR018247">
    <property type="entry name" value="EF_Hand_1_Ca_BS"/>
</dbReference>
<comment type="similarity">
    <text evidence="1">Belongs to the PPR family. P subfamily.</text>
</comment>
<evidence type="ECO:0000256" key="3">
    <source>
        <dbReference type="PROSITE-ProRule" id="PRU00708"/>
    </source>
</evidence>
<evidence type="ECO:0008006" key="6">
    <source>
        <dbReference type="Google" id="ProtNLM"/>
    </source>
</evidence>
<evidence type="ECO:0000313" key="5">
    <source>
        <dbReference type="Proteomes" id="UP000712600"/>
    </source>
</evidence>
<dbReference type="PROSITE" id="PS00018">
    <property type="entry name" value="EF_HAND_1"/>
    <property type="match status" value="1"/>
</dbReference>
<name>A0A8S9RBT3_BRACR</name>
<organism evidence="4 5">
    <name type="scientific">Brassica cretica</name>
    <name type="common">Mustard</name>
    <dbReference type="NCBI Taxonomy" id="69181"/>
    <lineage>
        <taxon>Eukaryota</taxon>
        <taxon>Viridiplantae</taxon>
        <taxon>Streptophyta</taxon>
        <taxon>Embryophyta</taxon>
        <taxon>Tracheophyta</taxon>
        <taxon>Spermatophyta</taxon>
        <taxon>Magnoliopsida</taxon>
        <taxon>eudicotyledons</taxon>
        <taxon>Gunneridae</taxon>
        <taxon>Pentapetalae</taxon>
        <taxon>rosids</taxon>
        <taxon>malvids</taxon>
        <taxon>Brassicales</taxon>
        <taxon>Brassicaceae</taxon>
        <taxon>Brassiceae</taxon>
        <taxon>Brassica</taxon>
    </lineage>
</organism>
<evidence type="ECO:0000313" key="4">
    <source>
        <dbReference type="EMBL" id="KAF3570273.1"/>
    </source>
</evidence>
<dbReference type="AlphaFoldDB" id="A0A8S9RBT3"/>